<proteinExistence type="predicted"/>
<dbReference type="OrthoDB" id="5411500at2759"/>
<evidence type="ECO:0000313" key="1">
    <source>
        <dbReference type="EMBL" id="ODQ70012.1"/>
    </source>
</evidence>
<reference evidence="1 2" key="1">
    <citation type="journal article" date="2016" name="Proc. Natl. Acad. Sci. U.S.A.">
        <title>Comparative genomics of biotechnologically important yeasts.</title>
        <authorList>
            <person name="Riley R."/>
            <person name="Haridas S."/>
            <person name="Wolfe K.H."/>
            <person name="Lopes M.R."/>
            <person name="Hittinger C.T."/>
            <person name="Goeker M."/>
            <person name="Salamov A.A."/>
            <person name="Wisecaver J.H."/>
            <person name="Long T.M."/>
            <person name="Calvey C.H."/>
            <person name="Aerts A.L."/>
            <person name="Barry K.W."/>
            <person name="Choi C."/>
            <person name="Clum A."/>
            <person name="Coughlan A.Y."/>
            <person name="Deshpande S."/>
            <person name="Douglass A.P."/>
            <person name="Hanson S.J."/>
            <person name="Klenk H.-P."/>
            <person name="LaButti K.M."/>
            <person name="Lapidus A."/>
            <person name="Lindquist E.A."/>
            <person name="Lipzen A.M."/>
            <person name="Meier-Kolthoff J.P."/>
            <person name="Ohm R.A."/>
            <person name="Otillar R.P."/>
            <person name="Pangilinan J.L."/>
            <person name="Peng Y."/>
            <person name="Rokas A."/>
            <person name="Rosa C.A."/>
            <person name="Scheuner C."/>
            <person name="Sibirny A.A."/>
            <person name="Slot J.C."/>
            <person name="Stielow J.B."/>
            <person name="Sun H."/>
            <person name="Kurtzman C.P."/>
            <person name="Blackwell M."/>
            <person name="Grigoriev I.V."/>
            <person name="Jeffries T.W."/>
        </authorList>
    </citation>
    <scope>NUCLEOTIDE SEQUENCE [LARGE SCALE GENOMIC DNA]</scope>
    <source>
        <strain evidence="1 2">NRRL Y-11557</strain>
    </source>
</reference>
<keyword evidence="2" id="KW-1185">Reference proteome</keyword>
<dbReference type="AlphaFoldDB" id="A0A1E3PYN4"/>
<evidence type="ECO:0000313" key="2">
    <source>
        <dbReference type="Proteomes" id="UP000094385"/>
    </source>
</evidence>
<protein>
    <submittedName>
        <fullName evidence="1">Uncharacterized protein</fullName>
    </submittedName>
</protein>
<sequence>NILSFVNGKERLTLQQLLEKNILHWIVAEKQPFTTLESPAFQQIFRDIPGITLPFTTRQVVRQRLADEFAAPGLQLKEEMSKTCKAIALSLDVCMSKNNLPILG</sequence>
<gene>
    <name evidence="1" type="ORF">LIPSTDRAFT_333883</name>
</gene>
<accession>A0A1E3PYN4</accession>
<name>A0A1E3PYN4_LIPST</name>
<dbReference type="EMBL" id="KV454301">
    <property type="protein sequence ID" value="ODQ70012.1"/>
    <property type="molecule type" value="Genomic_DNA"/>
</dbReference>
<dbReference type="Proteomes" id="UP000094385">
    <property type="component" value="Unassembled WGS sequence"/>
</dbReference>
<organism evidence="1 2">
    <name type="scientific">Lipomyces starkeyi NRRL Y-11557</name>
    <dbReference type="NCBI Taxonomy" id="675824"/>
    <lineage>
        <taxon>Eukaryota</taxon>
        <taxon>Fungi</taxon>
        <taxon>Dikarya</taxon>
        <taxon>Ascomycota</taxon>
        <taxon>Saccharomycotina</taxon>
        <taxon>Lipomycetes</taxon>
        <taxon>Lipomycetales</taxon>
        <taxon>Lipomycetaceae</taxon>
        <taxon>Lipomyces</taxon>
    </lineage>
</organism>
<dbReference type="STRING" id="675824.A0A1E3PYN4"/>
<feature type="non-terminal residue" evidence="1">
    <location>
        <position position="1"/>
    </location>
</feature>